<name>A0ABP5DSN4_9ACTN</name>
<dbReference type="SUPFAM" id="SSF55961">
    <property type="entry name" value="Bet v1-like"/>
    <property type="match status" value="1"/>
</dbReference>
<dbReference type="Gene3D" id="3.30.530.20">
    <property type="match status" value="1"/>
</dbReference>
<protein>
    <submittedName>
        <fullName evidence="1">Uncharacterized protein</fullName>
    </submittedName>
</protein>
<sequence>MKLTVTHEGFERGGTMIGMCSEGWPMIVSSLKTLLETGRFLPEEK</sequence>
<gene>
    <name evidence="1" type="ORF">GCM10009799_06360</name>
</gene>
<comment type="caution">
    <text evidence="1">The sequence shown here is derived from an EMBL/GenBank/DDBJ whole genome shotgun (WGS) entry which is preliminary data.</text>
</comment>
<dbReference type="Proteomes" id="UP001501585">
    <property type="component" value="Unassembled WGS sequence"/>
</dbReference>
<evidence type="ECO:0000313" key="1">
    <source>
        <dbReference type="EMBL" id="GAA1983708.1"/>
    </source>
</evidence>
<evidence type="ECO:0000313" key="2">
    <source>
        <dbReference type="Proteomes" id="UP001501585"/>
    </source>
</evidence>
<dbReference type="InterPro" id="IPR023393">
    <property type="entry name" value="START-like_dom_sf"/>
</dbReference>
<accession>A0ABP5DSN4</accession>
<keyword evidence="2" id="KW-1185">Reference proteome</keyword>
<organism evidence="1 2">
    <name type="scientific">Nocardiopsis rhodophaea</name>
    <dbReference type="NCBI Taxonomy" id="280238"/>
    <lineage>
        <taxon>Bacteria</taxon>
        <taxon>Bacillati</taxon>
        <taxon>Actinomycetota</taxon>
        <taxon>Actinomycetes</taxon>
        <taxon>Streptosporangiales</taxon>
        <taxon>Nocardiopsidaceae</taxon>
        <taxon>Nocardiopsis</taxon>
    </lineage>
</organism>
<proteinExistence type="predicted"/>
<dbReference type="EMBL" id="BAAAPC010000002">
    <property type="protein sequence ID" value="GAA1983708.1"/>
    <property type="molecule type" value="Genomic_DNA"/>
</dbReference>
<reference evidence="2" key="1">
    <citation type="journal article" date="2019" name="Int. J. Syst. Evol. Microbiol.">
        <title>The Global Catalogue of Microorganisms (GCM) 10K type strain sequencing project: providing services to taxonomists for standard genome sequencing and annotation.</title>
        <authorList>
            <consortium name="The Broad Institute Genomics Platform"/>
            <consortium name="The Broad Institute Genome Sequencing Center for Infectious Disease"/>
            <person name="Wu L."/>
            <person name="Ma J."/>
        </authorList>
    </citation>
    <scope>NUCLEOTIDE SEQUENCE [LARGE SCALE GENOMIC DNA]</scope>
    <source>
        <strain evidence="2">JCM 15313</strain>
    </source>
</reference>